<protein>
    <recommendedName>
        <fullName evidence="5 16">Serine/threonine-protein kinase Tel1</fullName>
        <ecNumber evidence="4 16">2.7.11.1</ecNumber>
    </recommendedName>
</protein>
<dbReference type="SMART" id="SM01342">
    <property type="entry name" value="TAN"/>
    <property type="match status" value="1"/>
</dbReference>
<comment type="catalytic activity">
    <reaction evidence="15">
        <text>L-seryl-[protein] + ATP = O-phospho-L-seryl-[protein] + ADP + H(+)</text>
        <dbReference type="Rhea" id="RHEA:17989"/>
        <dbReference type="Rhea" id="RHEA-COMP:9863"/>
        <dbReference type="Rhea" id="RHEA-COMP:11604"/>
        <dbReference type="ChEBI" id="CHEBI:15378"/>
        <dbReference type="ChEBI" id="CHEBI:29999"/>
        <dbReference type="ChEBI" id="CHEBI:30616"/>
        <dbReference type="ChEBI" id="CHEBI:83421"/>
        <dbReference type="ChEBI" id="CHEBI:456216"/>
        <dbReference type="EC" id="2.7.11.1"/>
    </reaction>
</comment>
<feature type="domain" description="PI3K/PI4K catalytic" evidence="18">
    <location>
        <begin position="2685"/>
        <end position="3001"/>
    </location>
</feature>
<dbReference type="PANTHER" id="PTHR37079">
    <property type="entry name" value="SERINE/THREONINE-PROTEIN KINASE ATM"/>
    <property type="match status" value="1"/>
</dbReference>
<dbReference type="PROSITE" id="PS00916">
    <property type="entry name" value="PI3_4_KINASE_2"/>
    <property type="match status" value="1"/>
</dbReference>
<keyword evidence="12 16" id="KW-0539">Nucleus</keyword>
<evidence type="ECO:0000313" key="21">
    <source>
        <dbReference type="EMBL" id="KAJ4474732.1"/>
    </source>
</evidence>
<dbReference type="InterPro" id="IPR018936">
    <property type="entry name" value="PI3/4_kinase_CS"/>
</dbReference>
<reference evidence="21" key="1">
    <citation type="submission" date="2022-08" db="EMBL/GenBank/DDBJ databases">
        <authorList>
            <consortium name="DOE Joint Genome Institute"/>
            <person name="Min B."/>
            <person name="Riley R."/>
            <person name="Sierra-Patev S."/>
            <person name="Naranjo-Ortiz M."/>
            <person name="Looney B."/>
            <person name="Konkel Z."/>
            <person name="Slot J.C."/>
            <person name="Sakamoto Y."/>
            <person name="Steenwyk J.L."/>
            <person name="Rokas A."/>
            <person name="Carro J."/>
            <person name="Camarero S."/>
            <person name="Ferreira P."/>
            <person name="Molpeceres G."/>
            <person name="Ruiz-Duenas F.J."/>
            <person name="Serrano A."/>
            <person name="Henrissat B."/>
            <person name="Drula E."/>
            <person name="Hughes K.W."/>
            <person name="Mata J.L."/>
            <person name="Ishikawa N.K."/>
            <person name="Vargas-Isla R."/>
            <person name="Ushijima S."/>
            <person name="Smith C.A."/>
            <person name="Ahrendt S."/>
            <person name="Andreopoulos W."/>
            <person name="He G."/>
            <person name="Labutti K."/>
            <person name="Lipzen A."/>
            <person name="Ng V."/>
            <person name="Sandor L."/>
            <person name="Barry K."/>
            <person name="Martinez A.T."/>
            <person name="Xiao Y."/>
            <person name="Gibbons J.G."/>
            <person name="Terashima K."/>
            <person name="Hibbett D.S."/>
            <person name="Grigoriev I.V."/>
        </authorList>
    </citation>
    <scope>NUCLEOTIDE SEQUENCE</scope>
    <source>
        <strain evidence="21">Sp2 HRB7682 ss15</strain>
    </source>
</reference>
<evidence type="ECO:0000259" key="20">
    <source>
        <dbReference type="PROSITE" id="PS51190"/>
    </source>
</evidence>
<evidence type="ECO:0000313" key="22">
    <source>
        <dbReference type="Proteomes" id="UP001150238"/>
    </source>
</evidence>
<keyword evidence="7 16" id="KW-0808">Transferase</keyword>
<dbReference type="Proteomes" id="UP001150238">
    <property type="component" value="Unassembled WGS sequence"/>
</dbReference>
<feature type="compositionally biased region" description="Low complexity" evidence="17">
    <location>
        <begin position="766"/>
        <end position="776"/>
    </location>
</feature>
<dbReference type="PROSITE" id="PS50290">
    <property type="entry name" value="PI3_4_KINASE_3"/>
    <property type="match status" value="1"/>
</dbReference>
<feature type="domain" description="FAT" evidence="19">
    <location>
        <begin position="1981"/>
        <end position="2569"/>
    </location>
</feature>
<keyword evidence="9 16" id="KW-0227">DNA damage</keyword>
<dbReference type="EMBL" id="JANVFS010000023">
    <property type="protein sequence ID" value="KAJ4474732.1"/>
    <property type="molecule type" value="Genomic_DNA"/>
</dbReference>
<dbReference type="PROSITE" id="PS51189">
    <property type="entry name" value="FAT"/>
    <property type="match status" value="1"/>
</dbReference>
<dbReference type="PANTHER" id="PTHR37079:SF4">
    <property type="entry name" value="SERINE_THREONINE-PROTEIN KINASE ATM"/>
    <property type="match status" value="1"/>
</dbReference>
<dbReference type="InterPro" id="IPR044107">
    <property type="entry name" value="PIKKc_ATM"/>
</dbReference>
<dbReference type="SUPFAM" id="SSF48371">
    <property type="entry name" value="ARM repeat"/>
    <property type="match status" value="1"/>
</dbReference>
<dbReference type="SMART" id="SM00146">
    <property type="entry name" value="PI3Kc"/>
    <property type="match status" value="1"/>
</dbReference>
<dbReference type="InterPro" id="IPR016024">
    <property type="entry name" value="ARM-type_fold"/>
</dbReference>
<keyword evidence="16" id="KW-0779">Telomere</keyword>
<evidence type="ECO:0000256" key="1">
    <source>
        <dbReference type="ARBA" id="ARBA00004123"/>
    </source>
</evidence>
<keyword evidence="16" id="KW-0158">Chromosome</keyword>
<dbReference type="GO" id="GO:0005634">
    <property type="term" value="C:nucleus"/>
    <property type="evidence" value="ECO:0007669"/>
    <property type="project" value="UniProtKB-SubCell"/>
</dbReference>
<evidence type="ECO:0000256" key="13">
    <source>
        <dbReference type="ARBA" id="ARBA00025079"/>
    </source>
</evidence>
<keyword evidence="10 16" id="KW-0418">Kinase</keyword>
<dbReference type="Pfam" id="PF00454">
    <property type="entry name" value="PI3_PI4_kinase"/>
    <property type="match status" value="1"/>
</dbReference>
<evidence type="ECO:0000256" key="10">
    <source>
        <dbReference type="ARBA" id="ARBA00022777"/>
    </source>
</evidence>
<feature type="region of interest" description="Disordered" evidence="17">
    <location>
        <begin position="761"/>
        <end position="781"/>
    </location>
</feature>
<evidence type="ECO:0000256" key="4">
    <source>
        <dbReference type="ARBA" id="ARBA00012513"/>
    </source>
</evidence>
<feature type="region of interest" description="Disordered" evidence="17">
    <location>
        <begin position="2572"/>
        <end position="2593"/>
    </location>
</feature>
<dbReference type="InterPro" id="IPR021668">
    <property type="entry name" value="TAN"/>
</dbReference>
<dbReference type="InterPro" id="IPR014009">
    <property type="entry name" value="PIK_FAT"/>
</dbReference>
<dbReference type="GO" id="GO:0004674">
    <property type="term" value="F:protein serine/threonine kinase activity"/>
    <property type="evidence" value="ECO:0007669"/>
    <property type="project" value="UniProtKB-KW"/>
</dbReference>
<evidence type="ECO:0000256" key="3">
    <source>
        <dbReference type="ARBA" id="ARBA00011370"/>
    </source>
</evidence>
<evidence type="ECO:0000259" key="18">
    <source>
        <dbReference type="PROSITE" id="PS50290"/>
    </source>
</evidence>
<evidence type="ECO:0000256" key="17">
    <source>
        <dbReference type="SAM" id="MobiDB-lite"/>
    </source>
</evidence>
<reference evidence="21" key="2">
    <citation type="journal article" date="2023" name="Proc. Natl. Acad. Sci. U.S.A.">
        <title>A global phylogenomic analysis of the shiitake genus Lentinula.</title>
        <authorList>
            <person name="Sierra-Patev S."/>
            <person name="Min B."/>
            <person name="Naranjo-Ortiz M."/>
            <person name="Looney B."/>
            <person name="Konkel Z."/>
            <person name="Slot J.C."/>
            <person name="Sakamoto Y."/>
            <person name="Steenwyk J.L."/>
            <person name="Rokas A."/>
            <person name="Carro J."/>
            <person name="Camarero S."/>
            <person name="Ferreira P."/>
            <person name="Molpeceres G."/>
            <person name="Ruiz-Duenas F.J."/>
            <person name="Serrano A."/>
            <person name="Henrissat B."/>
            <person name="Drula E."/>
            <person name="Hughes K.W."/>
            <person name="Mata J.L."/>
            <person name="Ishikawa N.K."/>
            <person name="Vargas-Isla R."/>
            <person name="Ushijima S."/>
            <person name="Smith C.A."/>
            <person name="Donoghue J."/>
            <person name="Ahrendt S."/>
            <person name="Andreopoulos W."/>
            <person name="He G."/>
            <person name="LaButti K."/>
            <person name="Lipzen A."/>
            <person name="Ng V."/>
            <person name="Riley R."/>
            <person name="Sandor L."/>
            <person name="Barry K."/>
            <person name="Martinez A.T."/>
            <person name="Xiao Y."/>
            <person name="Gibbons J.G."/>
            <person name="Terashima K."/>
            <person name="Grigoriev I.V."/>
            <person name="Hibbett D."/>
        </authorList>
    </citation>
    <scope>NUCLEOTIDE SEQUENCE</scope>
    <source>
        <strain evidence="21">Sp2 HRB7682 ss15</strain>
    </source>
</reference>
<keyword evidence="16" id="KW-0156">Chromatin regulator</keyword>
<evidence type="ECO:0000256" key="15">
    <source>
        <dbReference type="ARBA" id="ARBA00048679"/>
    </source>
</evidence>
<proteinExistence type="inferred from homology"/>
<dbReference type="GO" id="GO:0035556">
    <property type="term" value="P:intracellular signal transduction"/>
    <property type="evidence" value="ECO:0007669"/>
    <property type="project" value="UniProtKB-ARBA"/>
</dbReference>
<dbReference type="Gene3D" id="1.10.1070.11">
    <property type="entry name" value="Phosphatidylinositol 3-/4-kinase, catalytic domain"/>
    <property type="match status" value="1"/>
</dbReference>
<evidence type="ECO:0000259" key="19">
    <source>
        <dbReference type="PROSITE" id="PS51189"/>
    </source>
</evidence>
<evidence type="ECO:0000256" key="16">
    <source>
        <dbReference type="RuleBase" id="RU365027"/>
    </source>
</evidence>
<dbReference type="GO" id="GO:0000781">
    <property type="term" value="C:chromosome, telomeric region"/>
    <property type="evidence" value="ECO:0007669"/>
    <property type="project" value="UniProtKB-SubCell"/>
</dbReference>
<evidence type="ECO:0000256" key="14">
    <source>
        <dbReference type="ARBA" id="ARBA00047899"/>
    </source>
</evidence>
<evidence type="ECO:0000256" key="11">
    <source>
        <dbReference type="ARBA" id="ARBA00022840"/>
    </source>
</evidence>
<evidence type="ECO:0000256" key="12">
    <source>
        <dbReference type="ARBA" id="ARBA00023242"/>
    </source>
</evidence>
<keyword evidence="11 16" id="KW-0067">ATP-binding</keyword>
<dbReference type="PROSITE" id="PS51190">
    <property type="entry name" value="FATC"/>
    <property type="match status" value="1"/>
</dbReference>
<dbReference type="GO" id="GO:0006325">
    <property type="term" value="P:chromatin organization"/>
    <property type="evidence" value="ECO:0007669"/>
    <property type="project" value="UniProtKB-KW"/>
</dbReference>
<dbReference type="InterPro" id="IPR003152">
    <property type="entry name" value="FATC_dom"/>
</dbReference>
<evidence type="ECO:0000256" key="6">
    <source>
        <dbReference type="ARBA" id="ARBA00022527"/>
    </source>
</evidence>
<comment type="catalytic activity">
    <reaction evidence="14 16">
        <text>L-threonyl-[protein] + ATP = O-phospho-L-threonyl-[protein] + ADP + H(+)</text>
        <dbReference type="Rhea" id="RHEA:46608"/>
        <dbReference type="Rhea" id="RHEA-COMP:11060"/>
        <dbReference type="Rhea" id="RHEA-COMP:11605"/>
        <dbReference type="ChEBI" id="CHEBI:15378"/>
        <dbReference type="ChEBI" id="CHEBI:30013"/>
        <dbReference type="ChEBI" id="CHEBI:30616"/>
        <dbReference type="ChEBI" id="CHEBI:61977"/>
        <dbReference type="ChEBI" id="CHEBI:456216"/>
        <dbReference type="EC" id="2.7.11.1"/>
    </reaction>
</comment>
<comment type="caution">
    <text evidence="21">The sequence shown here is derived from an EMBL/GenBank/DDBJ whole genome shotgun (WGS) entry which is preliminary data.</text>
</comment>
<comment type="similarity">
    <text evidence="2 16">Belongs to the PI3/PI4-kinase family. ATM subfamily.</text>
</comment>
<dbReference type="GO" id="GO:0005524">
    <property type="term" value="F:ATP binding"/>
    <property type="evidence" value="ECO:0007669"/>
    <property type="project" value="UniProtKB-KW"/>
</dbReference>
<dbReference type="Gene3D" id="3.30.1010.10">
    <property type="entry name" value="Phosphatidylinositol 3-kinase Catalytic Subunit, Chain A, domain 4"/>
    <property type="match status" value="1"/>
</dbReference>
<feature type="region of interest" description="Disordered" evidence="17">
    <location>
        <begin position="218"/>
        <end position="243"/>
    </location>
</feature>
<dbReference type="InterPro" id="IPR000403">
    <property type="entry name" value="PI3/4_kinase_cat_dom"/>
</dbReference>
<evidence type="ECO:0000256" key="5">
    <source>
        <dbReference type="ARBA" id="ARBA00014619"/>
    </source>
</evidence>
<dbReference type="InterPro" id="IPR036940">
    <property type="entry name" value="PI3/4_kinase_cat_sf"/>
</dbReference>
<dbReference type="Pfam" id="PF11640">
    <property type="entry name" value="TAN"/>
    <property type="match status" value="1"/>
</dbReference>
<feature type="domain" description="FATC" evidence="20">
    <location>
        <begin position="3023"/>
        <end position="3055"/>
    </location>
</feature>
<comment type="subcellular location">
    <subcellularLocation>
        <location evidence="16">Chromosome</location>
        <location evidence="16">Telomere</location>
    </subcellularLocation>
    <subcellularLocation>
        <location evidence="1 16">Nucleus</location>
    </subcellularLocation>
</comment>
<evidence type="ECO:0000256" key="7">
    <source>
        <dbReference type="ARBA" id="ARBA00022679"/>
    </source>
</evidence>
<organism evidence="21 22">
    <name type="scientific">Lentinula lateritia</name>
    <dbReference type="NCBI Taxonomy" id="40482"/>
    <lineage>
        <taxon>Eukaryota</taxon>
        <taxon>Fungi</taxon>
        <taxon>Dikarya</taxon>
        <taxon>Basidiomycota</taxon>
        <taxon>Agaricomycotina</taxon>
        <taxon>Agaricomycetes</taxon>
        <taxon>Agaricomycetidae</taxon>
        <taxon>Agaricales</taxon>
        <taxon>Marasmiineae</taxon>
        <taxon>Omphalotaceae</taxon>
        <taxon>Lentinula</taxon>
    </lineage>
</organism>
<accession>A0A9W9A6N6</accession>
<comment type="subunit">
    <text evidence="3">Associates with DNA double-strand breaks.</text>
</comment>
<evidence type="ECO:0000256" key="2">
    <source>
        <dbReference type="ARBA" id="ARBA00010769"/>
    </source>
</evidence>
<gene>
    <name evidence="21" type="ORF">C8J55DRAFT_607234</name>
</gene>
<dbReference type="SMART" id="SM01343">
    <property type="entry name" value="FATC"/>
    <property type="match status" value="1"/>
</dbReference>
<comment type="function">
    <text evidence="13 16">Serine/threonine protein kinase which activates checkpoint signaling upon genotoxic stresses such as ionizing radiation (IR), ultraviolet light (UV), or DNA replication stalling, thereby acting as a DNA damage sensor. Recognizes the substrate consensus sequence [ST]-Q. Phosphorylates histone H2A to form H2AS128ph (gamma-H2A) at sites of DNA damage, involved in the regulation of DNA damage response mechanism. Required for the control of telomere length and genome stability.</text>
</comment>
<name>A0A9W9A6N6_9AGAR</name>
<dbReference type="CDD" id="cd05171">
    <property type="entry name" value="PIKKc_ATM"/>
    <property type="match status" value="1"/>
</dbReference>
<keyword evidence="8 16" id="KW-0547">Nucleotide-binding</keyword>
<keyword evidence="6 16" id="KW-0723">Serine/threonine-protein kinase</keyword>
<dbReference type="Pfam" id="PF02260">
    <property type="entry name" value="FATC"/>
    <property type="match status" value="1"/>
</dbReference>
<evidence type="ECO:0000256" key="8">
    <source>
        <dbReference type="ARBA" id="ARBA00022741"/>
    </source>
</evidence>
<dbReference type="SUPFAM" id="SSF56112">
    <property type="entry name" value="Protein kinase-like (PK-like)"/>
    <property type="match status" value="1"/>
</dbReference>
<sequence length="3055" mass="345629">MTTESKVKNATTLLHSGKVKERQEGLSALRNIFSQNSSIERFYNVAGRDGRKPSHEIWAPILDGLQTCIRSEKSAFVTAKKSTNVIEKRLAAAAGTYRWFVEKSMMHFAKKTVLEICHFLYREMKVRETLIPSVALDFIKAYECVASHPPHLARLEEDEIEWEEIVELSLNVVLRKPLRTPLAKDIPSQDPPSPSHTDNSEMFVEDSLAYNEDEDVDALPGSKRRRGASQPGPAASKHPRYTTSKPVSAEQVACMSLLSVLFKSSSAPLLKSSIVRPVLRSLECFFEIYSSETSLHHDFLAATLSTLKHVSLNHKDDVVRFAANSWDRLLDLWGTKNKALKEGLVSILRMLFPFLTADPNIGESPTKPWIENLTKLWHLMCGQGDKRWNLDPLSLCAVRLEVSTQDDYQKAFRAKTFRASAQLDPFQALTWAMLELQADCLAKLYQHFESNPVSSTQPQSTQSSKRPRLLENPVTSLLKSVQQPPMRIYNLQILLFFIDRHWNTPHESMQSDIIRTLLDHVTNDDGTVQSWAFVCLAALASADCDNAASLLSSQTLSASAVPPTTIQTRYMTSVSTRGASTWDSVWTHAIRRTNSPQVCRAACHTASILLVYANTGSARQSLVRSSLTSHHVLSEIETLAKDLDVQGPVAPFDSVCTFLSLCLKVANQDVRLYRMQLEEKVLTWLIDSWRPAHMEDPEAPLYLVSDVLTLLEAICSSSQRSSLVCRVNLPQCLIVETLIAEEQTRVIRDYLLDAKLPSVKFDGSRSESSASPNESSDLGNATFMAPIPAETDLVQPRSRERKISVFFLKCLESALSPWQEGSDNTIVLRAPAAKRALDIAVVGLSFEFVLVLNGIQCNRRVIQAACKLITSIAKLLDQSQWSIEEKGAVLLSLEPLVCLDAETYDVASWTVLLPPTRGTGIRSQTLKSLLLDDDRRQKTLRLERMKHLKTLWRNPDVQATFSGISEVFKDILRVVMGQPSKLPADAMVVDDSFSTAGRSPSQSLGATLGTAAQISATRQVAGISILFLSVGPLLQQSAGEPTRDKELTELMLEGAELDLDRFLLACPVYFNCIRNQTLNLSLNHLAQFITVLADHLVRYPNVKSEEFNLQMISFLDATLSLWISLANVNQNAADNFRELFDHYSKHLLRGRLKHWKIRDSVARLYDRYLTLDPAQNAWMDQDEQTTSPMYILPMLIEDIDIRVRFRAVVINARLFEISKNPMALYDTIRQKYTTELEHFELMLTRILSLGNIMVVSSAVRRGPYWHLLETCFFSTKYNRHIETLLTGVSQRMGLNKLSDLFEAYAYQLAFSILQGEHNVLQLPVNLLGYRDLKERANETIRAFTPANLVVVGNPTIKEAGRSLFVGHCQATQRQPEEVIRECFGDLVAYQVLVILDGNSRSAEQVEAKILETLETYDPSVFRETLQDSVDSIAASIMRTLNEQDFTENGSIVHALRTLDGSTGPAPLFSRLTRYRRLEDIDTHMTNLPNFSPKTILKALTWLTTEVPGGDSHALTYHVLQMLFANLQRSFLINEQMRLVNAILLWVVYRHQRTSFDDTTLLHALVRGACSMLGQWDLVPAAQSILEWCFSLYDSRTDPRFPDILIRVACLCHDYATDADDDSQERCQALLQWVDGQTYALSCRPSVCEQVKLALPAWPHKPSEILGPLSDSIDPASLSKVLTDRHISSNKFRLVRRLRDQSQLHIYDHSQFAQTDFWKLKECMPATHQLREEDVHAFASLLVLNQGSINGFGSEPEKKISPSFQVKSRQQKEVAKAKLHTPQSSLILVLLTMLDNHDDDGSRYAAYQTLRALMLTLPLDLFEVLSQFWPAEYRIEVCYLREFRLIATKRQIPELSSTLSAAKFIETAQDFSAWISAFAILLADVLSASNPFYAQLCSILASHIPFTTTVLPLLVQTLLQSPDGNSHSLTLSRYFEQVLASSKTAVLCRRSIIDIVLHLRHIDHDGRDALAYNQWLNVSFLSLAQNAITCGAYTTALLFLELDAEYRDRSGDDDVSRDTEQIMYEIYSNIDEPDGFYAIRTQDHHQFLMRRFHHEKEWGKAFRFHGAALETDTQNATEIEGLLQSFHSYGFNHIATQTLLNSDQENPNIAYRLGWRAETWDLPESNDGYHPGASLYLALRAVHRERDQGVTDAVIRHVLFKEMDHLRTLGSENIAQIREAIQSLMCLSQAIQWRSSSIQDLIVGKCTDVSKWSTFTTVESGFHFDDIESIMATRISLVKSARRKEQRHQIGTMHSPFSQTLLDVEKICLLGLSQAARETRQNQIALNSVFRAKNLEDIPSFVVTEEFASVLWAHKEEKHAVEYLKDLRRVGENSDPIWQARVTARLGSWTSEACLEQPSFIKHEFFEKAISLIKQNAHDSEGRASVCHQFAKFAEAQYKAALDSPDLIRLNVYKERKEKELRHYEQLKHEQKGRIVDKNLANTIAAVQKVLAQDNKATSDFISSRDAYLKQAIEMYSRCLEASDKFDADVPIRFCSLWLSNFDYDPIQEKLHKALQRVPSRKLVFLAHQIFSRIDKTDSSSQKTLQPTMLQMCTEHPFHSLYQLYCLQPPKTQTKIDRRSSGRVSSGRTTELPPTGRSLAAKIIFDKLLNDPKTRTRTAAVQELCDASLKFANFPVSQSKEKKVPDDQPIRTLHLSRGTVPVITAYTPIDPTMRYDPGNCVCVDKYAGEFDTAGGINLPKIIFCHGTDGKKYKQLFKGDQKDDLRQDAVMEQVFDLVNVVLNRDVETKRRNLYIRGYKVIPLASQAGILEFVGNTTTLKSWLDRAHIRYRPNDMRTIVKKLAEQQKSPGSTPEANHQFYVQCMKNFKPVMRHYFTEIHKTPIAWFRTRLNYTRSVATTSIVGHILGLGDRHTSNILMDNSKGEVIHIDLGVAFDQGKLLPVPENVPFRMTPDMVDGMGISGTNGVFQRCAEETLRVLRDESDVIMTVLQVFRYDPLYNWTMSDYKMKKQAEIDDSATTTTMIMKNPENERILTERLGIGINLDSTRAQEDADRALMGVSGKLSRNLSVAAAVRTLVAEATDTYNLGTIFYGWGPYY</sequence>
<dbReference type="EC" id="2.7.11.1" evidence="4 16"/>
<dbReference type="GO" id="GO:0006281">
    <property type="term" value="P:DNA repair"/>
    <property type="evidence" value="ECO:0007669"/>
    <property type="project" value="InterPro"/>
</dbReference>
<evidence type="ECO:0000256" key="9">
    <source>
        <dbReference type="ARBA" id="ARBA00022763"/>
    </source>
</evidence>
<dbReference type="InterPro" id="IPR011009">
    <property type="entry name" value="Kinase-like_dom_sf"/>
</dbReference>
<dbReference type="InterPro" id="IPR038980">
    <property type="entry name" value="ATM_plant"/>
</dbReference>